<proteinExistence type="predicted"/>
<dbReference type="InterPro" id="IPR043502">
    <property type="entry name" value="DNA/RNA_pol_sf"/>
</dbReference>
<dbReference type="Gene3D" id="3.30.70.270">
    <property type="match status" value="2"/>
</dbReference>
<dbReference type="Proteomes" id="UP001428341">
    <property type="component" value="Unassembled WGS sequence"/>
</dbReference>
<dbReference type="AlphaFoldDB" id="A0AAP0N238"/>
<dbReference type="Pfam" id="PF00078">
    <property type="entry name" value="RVT_1"/>
    <property type="match status" value="1"/>
</dbReference>
<organism evidence="2 3">
    <name type="scientific">Citrus x changshan-huyou</name>
    <dbReference type="NCBI Taxonomy" id="2935761"/>
    <lineage>
        <taxon>Eukaryota</taxon>
        <taxon>Viridiplantae</taxon>
        <taxon>Streptophyta</taxon>
        <taxon>Embryophyta</taxon>
        <taxon>Tracheophyta</taxon>
        <taxon>Spermatophyta</taxon>
        <taxon>Magnoliopsida</taxon>
        <taxon>eudicotyledons</taxon>
        <taxon>Gunneridae</taxon>
        <taxon>Pentapetalae</taxon>
        <taxon>rosids</taxon>
        <taxon>malvids</taxon>
        <taxon>Sapindales</taxon>
        <taxon>Rutaceae</taxon>
        <taxon>Aurantioideae</taxon>
        <taxon>Citrus</taxon>
    </lineage>
</organism>
<dbReference type="InterPro" id="IPR000477">
    <property type="entry name" value="RT_dom"/>
</dbReference>
<sequence length="240" mass="27816">MTIIFQPILHHTLVYIDNLLLFSGTPDEHHKFLQQFFQIIQEYGIMISDKKSTITTTFVDFLGMKIQDGHYQPGPHIAQELLHFFESNFTKKQVQQFLGIINYIRDFLPHVNHHTSKLSALLKKNPPSWLEIHSDAVKQLKQIAHNPPPLKLITDGKQILQIDASDESWGAILLEECNGKETFIAYASGQFPDTQKHYHTIYKEILAVKTSIKKFEFHLIGHRFLIRLDNSAFPNILNFK</sequence>
<gene>
    <name evidence="2" type="ORF">WN944_023003</name>
</gene>
<evidence type="ECO:0000259" key="1">
    <source>
        <dbReference type="PROSITE" id="PS50878"/>
    </source>
</evidence>
<name>A0AAP0N238_9ROSI</name>
<feature type="domain" description="Reverse transcriptase" evidence="1">
    <location>
        <begin position="1"/>
        <end position="66"/>
    </location>
</feature>
<accession>A0AAP0N238</accession>
<dbReference type="SUPFAM" id="SSF56672">
    <property type="entry name" value="DNA/RNA polymerases"/>
    <property type="match status" value="1"/>
</dbReference>
<reference evidence="2 3" key="1">
    <citation type="submission" date="2024-05" db="EMBL/GenBank/DDBJ databases">
        <title>Haplotype-resolved chromosome-level genome assembly of Huyou (Citrus changshanensis).</title>
        <authorList>
            <person name="Miao C."/>
            <person name="Chen W."/>
            <person name="Wu Y."/>
            <person name="Wang L."/>
            <person name="Zhao S."/>
            <person name="Grierson D."/>
            <person name="Xu C."/>
            <person name="Chen K."/>
        </authorList>
    </citation>
    <scope>NUCLEOTIDE SEQUENCE [LARGE SCALE GENOMIC DNA]</scope>
    <source>
        <strain evidence="2">01-14</strain>
        <tissue evidence="2">Leaf</tissue>
    </source>
</reference>
<protein>
    <recommendedName>
        <fullName evidence="1">Reverse transcriptase domain-containing protein</fullName>
    </recommendedName>
</protein>
<dbReference type="EMBL" id="JBCGBO010000001">
    <property type="protein sequence ID" value="KAK9230036.1"/>
    <property type="molecule type" value="Genomic_DNA"/>
</dbReference>
<dbReference type="InterPro" id="IPR043128">
    <property type="entry name" value="Rev_trsase/Diguanyl_cyclase"/>
</dbReference>
<keyword evidence="3" id="KW-1185">Reference proteome</keyword>
<dbReference type="PROSITE" id="PS50878">
    <property type="entry name" value="RT_POL"/>
    <property type="match status" value="1"/>
</dbReference>
<dbReference type="Gene3D" id="3.10.20.370">
    <property type="match status" value="1"/>
</dbReference>
<dbReference type="PANTHER" id="PTHR33064">
    <property type="entry name" value="POL PROTEIN"/>
    <property type="match status" value="1"/>
</dbReference>
<evidence type="ECO:0000313" key="3">
    <source>
        <dbReference type="Proteomes" id="UP001428341"/>
    </source>
</evidence>
<dbReference type="InterPro" id="IPR051320">
    <property type="entry name" value="Viral_Replic_Matur_Polypro"/>
</dbReference>
<evidence type="ECO:0000313" key="2">
    <source>
        <dbReference type="EMBL" id="KAK9230036.1"/>
    </source>
</evidence>
<dbReference type="Pfam" id="PF17919">
    <property type="entry name" value="RT_RNaseH_2"/>
    <property type="match status" value="1"/>
</dbReference>
<comment type="caution">
    <text evidence="2">The sequence shown here is derived from an EMBL/GenBank/DDBJ whole genome shotgun (WGS) entry which is preliminary data.</text>
</comment>
<dbReference type="PANTHER" id="PTHR33064:SF37">
    <property type="entry name" value="RIBONUCLEASE H"/>
    <property type="match status" value="1"/>
</dbReference>
<dbReference type="InterPro" id="IPR041577">
    <property type="entry name" value="RT_RNaseH_2"/>
</dbReference>